<dbReference type="InterPro" id="IPR038673">
    <property type="entry name" value="OprB_sf"/>
</dbReference>
<dbReference type="NCBIfam" id="NF033921">
    <property type="entry name" value="por_somb"/>
    <property type="match status" value="1"/>
</dbReference>
<evidence type="ECO:0000256" key="2">
    <source>
        <dbReference type="RuleBase" id="RU363072"/>
    </source>
</evidence>
<evidence type="ECO:0000259" key="4">
    <source>
        <dbReference type="PROSITE" id="PS51272"/>
    </source>
</evidence>
<evidence type="ECO:0000256" key="1">
    <source>
        <dbReference type="ARBA" id="ARBA00008769"/>
    </source>
</evidence>
<accession>A0A8J7E629</accession>
<reference evidence="5" key="1">
    <citation type="submission" date="2020-10" db="EMBL/GenBank/DDBJ databases">
        <authorList>
            <person name="Castelo-Branco R."/>
            <person name="Eusebio N."/>
            <person name="Adriana R."/>
            <person name="Vieira A."/>
            <person name="Brugerolle De Fraissinette N."/>
            <person name="Rezende De Castro R."/>
            <person name="Schneider M.P."/>
            <person name="Vasconcelos V."/>
            <person name="Leao P.N."/>
        </authorList>
    </citation>
    <scope>NUCLEOTIDE SEQUENCE</scope>
    <source>
        <strain evidence="5">LEGE 07157</strain>
    </source>
</reference>
<feature type="coiled-coil region" evidence="3">
    <location>
        <begin position="165"/>
        <end position="192"/>
    </location>
</feature>
<dbReference type="Pfam" id="PF00395">
    <property type="entry name" value="SLH"/>
    <property type="match status" value="1"/>
</dbReference>
<protein>
    <submittedName>
        <fullName evidence="5">Iron uptake porin</fullName>
    </submittedName>
</protein>
<dbReference type="GO" id="GO:0008643">
    <property type="term" value="P:carbohydrate transport"/>
    <property type="evidence" value="ECO:0007669"/>
    <property type="project" value="InterPro"/>
</dbReference>
<dbReference type="RefSeq" id="WP_194032073.1">
    <property type="nucleotide sequence ID" value="NZ_JADEWZ010000072.1"/>
</dbReference>
<keyword evidence="3" id="KW-0175">Coiled coil</keyword>
<feature type="chain" id="PRO_5035339145" evidence="2">
    <location>
        <begin position="29"/>
        <end position="637"/>
    </location>
</feature>
<dbReference type="Gene3D" id="2.40.160.180">
    <property type="entry name" value="Carbohydrate-selective porin OprB"/>
    <property type="match status" value="1"/>
</dbReference>
<keyword evidence="6" id="KW-1185">Reference proteome</keyword>
<feature type="domain" description="SLH" evidence="4">
    <location>
        <begin position="91"/>
        <end position="155"/>
    </location>
</feature>
<name>A0A8J7E629_9CYAN</name>
<organism evidence="5 6">
    <name type="scientific">Lusitaniella coriacea LEGE 07157</name>
    <dbReference type="NCBI Taxonomy" id="945747"/>
    <lineage>
        <taxon>Bacteria</taxon>
        <taxon>Bacillati</taxon>
        <taxon>Cyanobacteriota</taxon>
        <taxon>Cyanophyceae</taxon>
        <taxon>Spirulinales</taxon>
        <taxon>Lusitaniellaceae</taxon>
        <taxon>Lusitaniella</taxon>
    </lineage>
</organism>
<comment type="caution">
    <text evidence="5">The sequence shown here is derived from an EMBL/GenBank/DDBJ whole genome shotgun (WGS) entry which is preliminary data.</text>
</comment>
<sequence length="637" mass="67071">MFKLLWKCQLTGSAALVTALAVSSAAIAADTKAPKELALSETTEATVELTESEIAQDFGTATEIADNSQVLQEINNYSTEGNNSLGQGVEGAAKFRDVSPSDWAYQALNDLIIRYDCLVGYPDGTFRGNRALSRYEFAAGLNACLNQIERLIAAATADFVTREDLETLRRLLQEFEAELATLGTRVDNLEARTAFLEDHQFSTTTKLSGEVIFALTNDFGDDTTVGGAVGNVGEAAFGDRVRLEFNTSFTGRDRLVTRLAAGNLSAFRAGSLPFNSTTSSAADTGTWEGTQTFNLSPGDNNNVAIDWLAYYFPFAGINAIGVDNSYVYVAAFGGIWSDIAPTTNPYFEDYDGGNGALSTFASENPIYRIGGGAGAAISFGFTPLETVLGPSTITLGYLAGEAGSAGPGQGLLNGDYAALAQANFNLFDYFAVGLTYVHGYHGPSSPIFGAGVSNTVGSFNSLTGPGAGFGPGGVVGSFAANNPWQVASTGAALGGGFSGGTGATVTNSYGAEVAFRPVDWLSVSGFITKTEARLIERGDADIWTYGGGIAIPDLGKEGNVLGLFAGIQPTLKGIDINVPFDRSAARLDSGWHIEGFYKYQVTDNISITPGVIWLTRPNQNNNSEPSIIGTLRTTFTF</sequence>
<dbReference type="InterPro" id="IPR001119">
    <property type="entry name" value="SLH_dom"/>
</dbReference>
<dbReference type="PANTHER" id="PTHR43308">
    <property type="entry name" value="OUTER MEMBRANE PROTEIN ALPHA-RELATED"/>
    <property type="match status" value="1"/>
</dbReference>
<evidence type="ECO:0000313" key="5">
    <source>
        <dbReference type="EMBL" id="MBE9118979.1"/>
    </source>
</evidence>
<dbReference type="GO" id="GO:0015288">
    <property type="term" value="F:porin activity"/>
    <property type="evidence" value="ECO:0007669"/>
    <property type="project" value="InterPro"/>
</dbReference>
<dbReference type="Pfam" id="PF04966">
    <property type="entry name" value="OprB"/>
    <property type="match status" value="1"/>
</dbReference>
<dbReference type="GO" id="GO:0016020">
    <property type="term" value="C:membrane"/>
    <property type="evidence" value="ECO:0007669"/>
    <property type="project" value="InterPro"/>
</dbReference>
<dbReference type="InterPro" id="IPR047684">
    <property type="entry name" value="Por_som-like"/>
</dbReference>
<proteinExistence type="inferred from homology"/>
<dbReference type="EMBL" id="JADEWZ010000072">
    <property type="protein sequence ID" value="MBE9118979.1"/>
    <property type="molecule type" value="Genomic_DNA"/>
</dbReference>
<evidence type="ECO:0000313" key="6">
    <source>
        <dbReference type="Proteomes" id="UP000654482"/>
    </source>
</evidence>
<feature type="signal peptide" evidence="2">
    <location>
        <begin position="1"/>
        <end position="28"/>
    </location>
</feature>
<gene>
    <name evidence="5" type="ORF">IQ249_24110</name>
</gene>
<evidence type="ECO:0000256" key="3">
    <source>
        <dbReference type="SAM" id="Coils"/>
    </source>
</evidence>
<dbReference type="PROSITE" id="PS51272">
    <property type="entry name" value="SLH"/>
    <property type="match status" value="1"/>
</dbReference>
<dbReference type="Proteomes" id="UP000654482">
    <property type="component" value="Unassembled WGS sequence"/>
</dbReference>
<keyword evidence="2" id="KW-0732">Signal</keyword>
<dbReference type="PANTHER" id="PTHR43308:SF1">
    <property type="entry name" value="OUTER MEMBRANE PROTEIN ALPHA"/>
    <property type="match status" value="1"/>
</dbReference>
<comment type="similarity">
    <text evidence="1 2">Belongs to the OprB family.</text>
</comment>
<dbReference type="AlphaFoldDB" id="A0A8J7E629"/>
<dbReference type="InterPro" id="IPR007049">
    <property type="entry name" value="Carb-sel_porin_OprB"/>
</dbReference>
<dbReference type="InterPro" id="IPR051465">
    <property type="entry name" value="Cell_Envelope_Struct_Comp"/>
</dbReference>